<protein>
    <submittedName>
        <fullName evidence="2">Putative DNA-binding domain-containing protein</fullName>
    </submittedName>
</protein>
<dbReference type="Pfam" id="PF09836">
    <property type="entry name" value="DUF2063"/>
    <property type="match status" value="1"/>
</dbReference>
<dbReference type="OrthoDB" id="4146344at2"/>
<sequence length="262" mass="29901">MGCQHLSLREWQHNLTTDIFQKYDVDDANPLAIYQNNLLMTATRSLSISYPVMAKMIGHDVMIPLASRLLKQELPETGDWADWGEELALLIHESELNEQLPMLADMARFEWLIHLAGRRAEVPFCSASLELLSLYELDELTVTLSPSVEVFRSHYPISKLWALHQPDVPDYSPAPEQIIKELENGTPQYLAIAQFRGRPAQEPLDQSEHEAMTELIFGKSIGHLIDDQTTKFNFIQWLPKAIQNGWITEITHTHSTSIQNGE</sequence>
<keyword evidence="2" id="KW-0238">DNA-binding</keyword>
<feature type="domain" description="Putative DNA-binding" evidence="1">
    <location>
        <begin position="10"/>
        <end position="88"/>
    </location>
</feature>
<dbReference type="Proteomes" id="UP000185639">
    <property type="component" value="Unassembled WGS sequence"/>
</dbReference>
<dbReference type="AlphaFoldDB" id="A0A1N7J5C5"/>
<accession>A0A1N7J5C5</accession>
<keyword evidence="3" id="KW-1185">Reference proteome</keyword>
<evidence type="ECO:0000313" key="2">
    <source>
        <dbReference type="EMBL" id="SIS44588.1"/>
    </source>
</evidence>
<name>A0A1N7J5C5_9GAMM</name>
<evidence type="ECO:0000313" key="3">
    <source>
        <dbReference type="Proteomes" id="UP000185639"/>
    </source>
</evidence>
<dbReference type="EMBL" id="FTOH01000001">
    <property type="protein sequence ID" value="SIS44588.1"/>
    <property type="molecule type" value="Genomic_DNA"/>
</dbReference>
<proteinExistence type="predicted"/>
<dbReference type="GO" id="GO:0003677">
    <property type="term" value="F:DNA binding"/>
    <property type="evidence" value="ECO:0007669"/>
    <property type="project" value="UniProtKB-KW"/>
</dbReference>
<reference evidence="3" key="1">
    <citation type="submission" date="2017-01" db="EMBL/GenBank/DDBJ databases">
        <authorList>
            <person name="Varghese N."/>
            <person name="Submissions S."/>
        </authorList>
    </citation>
    <scope>NUCLEOTIDE SEQUENCE [LARGE SCALE GENOMIC DNA]</scope>
    <source>
        <strain evidence="3">DSM 24913</strain>
    </source>
</reference>
<dbReference type="STRING" id="484498.SAMN05421686_101381"/>
<gene>
    <name evidence="2" type="ORF">SAMN05421686_101381</name>
</gene>
<evidence type="ECO:0000259" key="1">
    <source>
        <dbReference type="Pfam" id="PF09836"/>
    </source>
</evidence>
<dbReference type="InterPro" id="IPR018640">
    <property type="entry name" value="DUF2063"/>
</dbReference>
<dbReference type="RefSeq" id="WP_076513909.1">
    <property type="nucleotide sequence ID" value="NZ_FTOH01000001.1"/>
</dbReference>
<organism evidence="2 3">
    <name type="scientific">Thalassolituus maritimus</name>
    <dbReference type="NCBI Taxonomy" id="484498"/>
    <lineage>
        <taxon>Bacteria</taxon>
        <taxon>Pseudomonadati</taxon>
        <taxon>Pseudomonadota</taxon>
        <taxon>Gammaproteobacteria</taxon>
        <taxon>Oceanospirillales</taxon>
        <taxon>Oceanospirillaceae</taxon>
        <taxon>Thalassolituus</taxon>
    </lineage>
</organism>